<dbReference type="Proteomes" id="UP001316803">
    <property type="component" value="Unassembled WGS sequence"/>
</dbReference>
<sequence>MKASIFIIPILAGSCIAGPFFVLFPALAPWFGWGISGIWTVTAAEVALGAVAGGYRYVVFSYYIWRSWQLAAGTLAAGTLAGIGYDIHGVQKMVKDAKRNALDAEKARVSISSSSVAAAESARIASISRASAISVITSNVDAARQSFDKEAAPASAVFSTVLPDDPKNVFTFNPNSTVPVSKRSMTPTARYQKLDQPAPTITPAPPSPALVRRTEQEETQKKIDELNDACEGAVDKAQASGKGFTIHAHDTVLTVNGVPPECMSLLEMMRKIEPDAKIVRAKVVDADSLEWNDLTPELAYQISSYFGILPNEVMQGLADDNKQRHKDSRH</sequence>
<comment type="caution">
    <text evidence="2">The sequence shown here is derived from an EMBL/GenBank/DDBJ whole genome shotgun (WGS) entry which is preliminary data.</text>
</comment>
<keyword evidence="1" id="KW-0472">Membrane</keyword>
<feature type="transmembrane region" description="Helical" evidence="1">
    <location>
        <begin position="5"/>
        <end position="24"/>
    </location>
</feature>
<dbReference type="AlphaFoldDB" id="A0AAN8EIZ7"/>
<accession>A0AAN8EIZ7</accession>
<evidence type="ECO:0000256" key="1">
    <source>
        <dbReference type="SAM" id="Phobius"/>
    </source>
</evidence>
<evidence type="ECO:0000313" key="2">
    <source>
        <dbReference type="EMBL" id="KAK5956583.1"/>
    </source>
</evidence>
<gene>
    <name evidence="2" type="ORF">OHC33_002069</name>
</gene>
<feature type="transmembrane region" description="Helical" evidence="1">
    <location>
        <begin position="67"/>
        <end position="85"/>
    </location>
</feature>
<reference evidence="2 3" key="1">
    <citation type="submission" date="2022-12" db="EMBL/GenBank/DDBJ databases">
        <title>Genomic features and morphological characterization of a novel Knufia sp. strain isolated from spacecraft assembly facility.</title>
        <authorList>
            <person name="Teixeira M."/>
            <person name="Chander A.M."/>
            <person name="Stajich J.E."/>
            <person name="Venkateswaran K."/>
        </authorList>
    </citation>
    <scope>NUCLEOTIDE SEQUENCE [LARGE SCALE GENOMIC DNA]</scope>
    <source>
        <strain evidence="2 3">FJI-L2-BK-P2</strain>
    </source>
</reference>
<keyword evidence="1" id="KW-1133">Transmembrane helix</keyword>
<proteinExistence type="predicted"/>
<organism evidence="2 3">
    <name type="scientific">Knufia fluminis</name>
    <dbReference type="NCBI Taxonomy" id="191047"/>
    <lineage>
        <taxon>Eukaryota</taxon>
        <taxon>Fungi</taxon>
        <taxon>Dikarya</taxon>
        <taxon>Ascomycota</taxon>
        <taxon>Pezizomycotina</taxon>
        <taxon>Eurotiomycetes</taxon>
        <taxon>Chaetothyriomycetidae</taxon>
        <taxon>Chaetothyriales</taxon>
        <taxon>Trichomeriaceae</taxon>
        <taxon>Knufia</taxon>
    </lineage>
</organism>
<evidence type="ECO:0000313" key="3">
    <source>
        <dbReference type="Proteomes" id="UP001316803"/>
    </source>
</evidence>
<name>A0AAN8EIZ7_9EURO</name>
<dbReference type="PROSITE" id="PS51257">
    <property type="entry name" value="PROKAR_LIPOPROTEIN"/>
    <property type="match status" value="1"/>
</dbReference>
<protein>
    <submittedName>
        <fullName evidence="2">Uncharacterized protein</fullName>
    </submittedName>
</protein>
<keyword evidence="3" id="KW-1185">Reference proteome</keyword>
<keyword evidence="1" id="KW-0812">Transmembrane</keyword>
<feature type="transmembrane region" description="Helical" evidence="1">
    <location>
        <begin position="30"/>
        <end position="55"/>
    </location>
</feature>
<dbReference type="EMBL" id="JAKLMC020000004">
    <property type="protein sequence ID" value="KAK5956583.1"/>
    <property type="molecule type" value="Genomic_DNA"/>
</dbReference>